<organism evidence="3 4">
    <name type="scientific">Dendrobium catenatum</name>
    <dbReference type="NCBI Taxonomy" id="906689"/>
    <lineage>
        <taxon>Eukaryota</taxon>
        <taxon>Viridiplantae</taxon>
        <taxon>Streptophyta</taxon>
        <taxon>Embryophyta</taxon>
        <taxon>Tracheophyta</taxon>
        <taxon>Spermatophyta</taxon>
        <taxon>Magnoliopsida</taxon>
        <taxon>Liliopsida</taxon>
        <taxon>Asparagales</taxon>
        <taxon>Orchidaceae</taxon>
        <taxon>Epidendroideae</taxon>
        <taxon>Malaxideae</taxon>
        <taxon>Dendrobiinae</taxon>
        <taxon>Dendrobium</taxon>
    </lineage>
</organism>
<proteinExistence type="predicted"/>
<dbReference type="Proteomes" id="UP000233837">
    <property type="component" value="Unassembled WGS sequence"/>
</dbReference>
<gene>
    <name evidence="3" type="ORF">MA16_Dca010161</name>
</gene>
<evidence type="ECO:0000313" key="3">
    <source>
        <dbReference type="EMBL" id="PKU72591.1"/>
    </source>
</evidence>
<evidence type="ECO:0000313" key="4">
    <source>
        <dbReference type="Proteomes" id="UP000233837"/>
    </source>
</evidence>
<reference evidence="3 4" key="1">
    <citation type="journal article" date="2016" name="Sci. Rep.">
        <title>The Dendrobium catenatum Lindl. genome sequence provides insights into polysaccharide synthase, floral development and adaptive evolution.</title>
        <authorList>
            <person name="Zhang G.Q."/>
            <person name="Xu Q."/>
            <person name="Bian C."/>
            <person name="Tsai W.C."/>
            <person name="Yeh C.M."/>
            <person name="Liu K.W."/>
            <person name="Yoshida K."/>
            <person name="Zhang L.S."/>
            <person name="Chang S.B."/>
            <person name="Chen F."/>
            <person name="Shi Y."/>
            <person name="Su Y.Y."/>
            <person name="Zhang Y.Q."/>
            <person name="Chen L.J."/>
            <person name="Yin Y."/>
            <person name="Lin M."/>
            <person name="Huang H."/>
            <person name="Deng H."/>
            <person name="Wang Z.W."/>
            <person name="Zhu S.L."/>
            <person name="Zhao X."/>
            <person name="Deng C."/>
            <person name="Niu S.C."/>
            <person name="Huang J."/>
            <person name="Wang M."/>
            <person name="Liu G.H."/>
            <person name="Yang H.J."/>
            <person name="Xiao X.J."/>
            <person name="Hsiao Y.Y."/>
            <person name="Wu W.L."/>
            <person name="Chen Y.Y."/>
            <person name="Mitsuda N."/>
            <person name="Ohme-Takagi M."/>
            <person name="Luo Y.B."/>
            <person name="Van de Peer Y."/>
            <person name="Liu Z.J."/>
        </authorList>
    </citation>
    <scope>NUCLEOTIDE SEQUENCE [LARGE SCALE GENOMIC DNA]</scope>
    <source>
        <tissue evidence="3">The whole plant</tissue>
    </source>
</reference>
<feature type="domain" description="VQ" evidence="2">
    <location>
        <begin position="45"/>
        <end position="66"/>
    </location>
</feature>
<feature type="compositionally biased region" description="Low complexity" evidence="1">
    <location>
        <begin position="1"/>
        <end position="15"/>
    </location>
</feature>
<evidence type="ECO:0000256" key="1">
    <source>
        <dbReference type="SAM" id="MobiDB-lite"/>
    </source>
</evidence>
<evidence type="ECO:0000259" key="2">
    <source>
        <dbReference type="Pfam" id="PF05678"/>
    </source>
</evidence>
<dbReference type="AlphaFoldDB" id="A0A2I0WAA9"/>
<reference evidence="3 4" key="2">
    <citation type="journal article" date="2017" name="Nature">
        <title>The Apostasia genome and the evolution of orchids.</title>
        <authorList>
            <person name="Zhang G.Q."/>
            <person name="Liu K.W."/>
            <person name="Li Z."/>
            <person name="Lohaus R."/>
            <person name="Hsiao Y.Y."/>
            <person name="Niu S.C."/>
            <person name="Wang J.Y."/>
            <person name="Lin Y.C."/>
            <person name="Xu Q."/>
            <person name="Chen L.J."/>
            <person name="Yoshida K."/>
            <person name="Fujiwara S."/>
            <person name="Wang Z.W."/>
            <person name="Zhang Y.Q."/>
            <person name="Mitsuda N."/>
            <person name="Wang M."/>
            <person name="Liu G.H."/>
            <person name="Pecoraro L."/>
            <person name="Huang H.X."/>
            <person name="Xiao X.J."/>
            <person name="Lin M."/>
            <person name="Wu X.Y."/>
            <person name="Wu W.L."/>
            <person name="Chen Y.Y."/>
            <person name="Chang S.B."/>
            <person name="Sakamoto S."/>
            <person name="Ohme-Takagi M."/>
            <person name="Yagi M."/>
            <person name="Zeng S.J."/>
            <person name="Shen C.Y."/>
            <person name="Yeh C.M."/>
            <person name="Luo Y.B."/>
            <person name="Tsai W.C."/>
            <person name="Van de Peer Y."/>
            <person name="Liu Z.J."/>
        </authorList>
    </citation>
    <scope>NUCLEOTIDE SEQUENCE [LARGE SCALE GENOMIC DNA]</scope>
    <source>
        <tissue evidence="3">The whole plant</tissue>
    </source>
</reference>
<feature type="region of interest" description="Disordered" evidence="1">
    <location>
        <begin position="1"/>
        <end position="34"/>
    </location>
</feature>
<dbReference type="InterPro" id="IPR008889">
    <property type="entry name" value="VQ"/>
</dbReference>
<name>A0A2I0WAA9_9ASPA</name>
<protein>
    <recommendedName>
        <fullName evidence="2">VQ domain-containing protein</fullName>
    </recommendedName>
</protein>
<sequence>MSPYSSKTSSSSPIPRATKEYLKLRRPSSPRPLSPVIVQMEPMRIIHVQPHEFMPLVQKLTGKSSPAATEGASAMAPVTMPSSHALIDINVAYVGDDDESIFCE</sequence>
<dbReference type="EMBL" id="KZ502814">
    <property type="protein sequence ID" value="PKU72591.1"/>
    <property type="molecule type" value="Genomic_DNA"/>
</dbReference>
<dbReference type="Pfam" id="PF05678">
    <property type="entry name" value="VQ"/>
    <property type="match status" value="1"/>
</dbReference>
<accession>A0A2I0WAA9</accession>
<keyword evidence="4" id="KW-1185">Reference proteome</keyword>